<keyword evidence="4" id="KW-1185">Reference proteome</keyword>
<dbReference type="InterPro" id="IPR033334">
    <property type="entry name" value="LNG1/2"/>
</dbReference>
<feature type="region of interest" description="Disordered" evidence="1">
    <location>
        <begin position="1329"/>
        <end position="1359"/>
    </location>
</feature>
<feature type="domain" description="DUF4378" evidence="2">
    <location>
        <begin position="1407"/>
        <end position="1581"/>
    </location>
</feature>
<dbReference type="GO" id="GO:0051513">
    <property type="term" value="P:regulation of monopolar cell growth"/>
    <property type="evidence" value="ECO:0007669"/>
    <property type="project" value="InterPro"/>
</dbReference>
<evidence type="ECO:0000256" key="1">
    <source>
        <dbReference type="SAM" id="MobiDB-lite"/>
    </source>
</evidence>
<feature type="region of interest" description="Disordered" evidence="1">
    <location>
        <begin position="40"/>
        <end position="92"/>
    </location>
</feature>
<proteinExistence type="predicted"/>
<feature type="region of interest" description="Disordered" evidence="1">
    <location>
        <begin position="1120"/>
        <end position="1278"/>
    </location>
</feature>
<sequence>MSKKVFTSLKDENPELQKQIGCISGFFQLFDRHRFLTEQQGGTRNQVKEVNNTTQKATGKNVKVAGENQQFSTESSRTSMSSSSRSSSMSSLEFNRAIQIEPPSIISPMKIPENSNPEVAVKQHGNQGPQSLDFYDIVKESMHRDVQGLSIKVVAKEEKKGRILKHVDSPRPLEPPKHVNMVAWDSPRLSYDGRDTQDSLKSATKAKELPRLSLDSREGSIKSFNEGTKCLGLLKGLQKGYGSSGTMIKQLQEPETSRRSSSVVARLMGLETFPDCTETCTSKNESNAEPSTNDEYKQHQIAASMKGSSFLQFRRDASILNVTPYSRFSLEPEVNLQQIQTSKRSESAAKASNQSLSVYGEIEKRIADIEFKNSGKDLRALKQILDAMQRYKESFDITRDQASNSLSDNRSNSSLSESSVVKSPRIRQKGPASTTSEMRNSTQGCKSPIFTMKPAKSARQTSKFGSANPANGVVGDKLHRKTAKDKSNNKMRTSKLLQSPKVPQVINGENGTNSSKSPRLQKKFGLERRSPTTSPSSESCSNRKQQNRQKFSETKNQRGDFKHEVGVEVIHIDQNNAAEDLNKESFQAEKIVTAEQPSPVSVLDAAFYSEEPPSPVKKKSDITRDLDDALSDSSEENSEDLPLLSYNAKANFSSSDTDLRKMSYILSSLPCQTPTSPSFCNFLLSISLCSIQGPVNSEKLKGTRKMSKKVFTSLKDENPELQKQIGCISGFFQLFDRHRFLTEQQGGTRNQVKEVNNTTQKATVRKVAKSLNHHRNLEETVKNGRENQQFSTESSRTSMSSSSRSSSMSSLEFNRAIQIEPPSIISPMKIPENSNPEVAVKQHGNQGPQSLDFYDIVKESMHRDVQGLSIKVVAKEEKKGRILKHVDSPRPLEPPKHVNMVAWDSPRLSYDGRDTQDSLKSATKAKELPRLSLDSREGSIKSFNEGTKCLGLLKGLQKGYGSSGTMIKQLQEPETSRRSSSVVARLMGLETFPDCTETCTSKNESNAEPSTNDEYKQHQIAASMKGSSFLQFRRDASILNVTPYSRFSLEPEVNLQQIQTSKRSESAAKASNQSLSVYGEIEKRIADIEFKNSGKDLRALKQILDAMQRYKESFDITRDQASNSLSDNRSNSSLSESSVVKSPRIRQKGPASTTSEMRNSTQGCKSPIFTMKPAKSARQTSKFGSANPANGVVGDKLHRKTAKDKSNNKMRTSKLLQSPKVPQVINGENGTNSSKSPRLQKKFGLERRSPTTSPSSESCSNRKQQNRQKFSETKNQRGDFKHEVGVEVIHIDQNNAAEDLNKESFQAEKIVTAEQPSPVSVLDAAFYSEEPPSPVKKKSDITRDLDDALSDSSEENSEDLPLLSYNAKANFSSSDTDLRTQNLVQILHQIDSNDERFTSFRDYNDPDHKYISEILLASGLLSSPSSCYDFHSSSHPINPKLFLALEQIKTNKNCFNIEYNAKKISGPSSPEKMQRKLVFDVVSDILAQKLILESSTPWCGSYQPTSRKIKGNLLLDELCTEIDKLQHKNRNVKLINEDENMTSLLWEELMQCPTIYTNSYMEIPNVVLDIERLIFKDLITEVVRSELANQSGKHCRKLVFCK</sequence>
<feature type="compositionally biased region" description="Polar residues" evidence="1">
    <location>
        <begin position="507"/>
        <end position="518"/>
    </location>
</feature>
<organism evidence="3 4">
    <name type="scientific">Vigna unguiculata</name>
    <name type="common">Cowpea</name>
    <dbReference type="NCBI Taxonomy" id="3917"/>
    <lineage>
        <taxon>Eukaryota</taxon>
        <taxon>Viridiplantae</taxon>
        <taxon>Streptophyta</taxon>
        <taxon>Embryophyta</taxon>
        <taxon>Tracheophyta</taxon>
        <taxon>Spermatophyta</taxon>
        <taxon>Magnoliopsida</taxon>
        <taxon>eudicotyledons</taxon>
        <taxon>Gunneridae</taxon>
        <taxon>Pentapetalae</taxon>
        <taxon>rosids</taxon>
        <taxon>fabids</taxon>
        <taxon>Fabales</taxon>
        <taxon>Fabaceae</taxon>
        <taxon>Papilionoideae</taxon>
        <taxon>50 kb inversion clade</taxon>
        <taxon>NPAAA clade</taxon>
        <taxon>indigoferoid/millettioid clade</taxon>
        <taxon>Phaseoleae</taxon>
        <taxon>Vigna</taxon>
    </lineage>
</organism>
<dbReference type="Proteomes" id="UP000501690">
    <property type="component" value="Linkage Group LG5"/>
</dbReference>
<feature type="region of interest" description="Disordered" evidence="1">
    <location>
        <begin position="610"/>
        <end position="640"/>
    </location>
</feature>
<feature type="compositionally biased region" description="Basic and acidic residues" evidence="1">
    <location>
        <begin position="1269"/>
        <end position="1278"/>
    </location>
</feature>
<dbReference type="PANTHER" id="PTHR31680:SF8">
    <property type="entry name" value="LONGIFOLIA PROTEIN"/>
    <property type="match status" value="1"/>
</dbReference>
<feature type="compositionally biased region" description="Low complexity" evidence="1">
    <location>
        <begin position="1122"/>
        <end position="1138"/>
    </location>
</feature>
<feature type="compositionally biased region" description="Basic and acidic residues" evidence="1">
    <location>
        <begin position="1337"/>
        <end position="1346"/>
    </location>
</feature>
<name>A0A4D6LUU7_VIGUN</name>
<feature type="compositionally biased region" description="Acidic residues" evidence="1">
    <location>
        <begin position="1347"/>
        <end position="1358"/>
    </location>
</feature>
<feature type="compositionally biased region" description="Acidic residues" evidence="1">
    <location>
        <begin position="628"/>
        <end position="639"/>
    </location>
</feature>
<protein>
    <recommendedName>
        <fullName evidence="2">DUF4378 domain-containing protein</fullName>
    </recommendedName>
</protein>
<feature type="compositionally biased region" description="Low complexity" evidence="1">
    <location>
        <begin position="72"/>
        <end position="91"/>
    </location>
</feature>
<feature type="compositionally biased region" description="Basic and acidic residues" evidence="1">
    <location>
        <begin position="550"/>
        <end position="559"/>
    </location>
</feature>
<feature type="compositionally biased region" description="Basic and acidic residues" evidence="1">
    <location>
        <begin position="618"/>
        <end position="627"/>
    </location>
</feature>
<reference evidence="3 4" key="1">
    <citation type="submission" date="2019-04" db="EMBL/GenBank/DDBJ databases">
        <title>An improved genome assembly and genetic linkage map for asparagus bean, Vigna unguiculata ssp. sesquipedialis.</title>
        <authorList>
            <person name="Xia Q."/>
            <person name="Zhang R."/>
            <person name="Dong Y."/>
        </authorList>
    </citation>
    <scope>NUCLEOTIDE SEQUENCE [LARGE SCALE GENOMIC DNA]</scope>
    <source>
        <tissue evidence="3">Leaf</tissue>
    </source>
</reference>
<evidence type="ECO:0000259" key="2">
    <source>
        <dbReference type="Pfam" id="PF14309"/>
    </source>
</evidence>
<gene>
    <name evidence="3" type="ORF">DEO72_LG5g781</name>
</gene>
<feature type="region of interest" description="Disordered" evidence="1">
    <location>
        <begin position="774"/>
        <end position="811"/>
    </location>
</feature>
<feature type="compositionally biased region" description="Polar residues" evidence="1">
    <location>
        <begin position="1150"/>
        <end position="1164"/>
    </location>
</feature>
<evidence type="ECO:0000313" key="4">
    <source>
        <dbReference type="Proteomes" id="UP000501690"/>
    </source>
</evidence>
<feature type="region of interest" description="Disordered" evidence="1">
    <location>
        <begin position="401"/>
        <end position="559"/>
    </location>
</feature>
<feature type="compositionally biased region" description="Polar residues" evidence="1">
    <location>
        <begin position="40"/>
        <end position="58"/>
    </location>
</feature>
<evidence type="ECO:0000313" key="3">
    <source>
        <dbReference type="EMBL" id="QCD92712.1"/>
    </source>
</evidence>
<feature type="compositionally biased region" description="Low complexity" evidence="1">
    <location>
        <begin position="791"/>
        <end position="810"/>
    </location>
</feature>
<dbReference type="EMBL" id="CP039349">
    <property type="protein sequence ID" value="QCD92712.1"/>
    <property type="molecule type" value="Genomic_DNA"/>
</dbReference>
<feature type="compositionally biased region" description="Polar residues" evidence="1">
    <location>
        <begin position="1177"/>
        <end position="1188"/>
    </location>
</feature>
<feature type="compositionally biased region" description="Polar residues" evidence="1">
    <location>
        <begin position="1226"/>
        <end position="1237"/>
    </location>
</feature>
<dbReference type="InterPro" id="IPR025486">
    <property type="entry name" value="DUF4378"/>
</dbReference>
<feature type="compositionally biased region" description="Polar residues" evidence="1">
    <location>
        <begin position="431"/>
        <end position="445"/>
    </location>
</feature>
<feature type="compositionally biased region" description="Low complexity" evidence="1">
    <location>
        <begin position="403"/>
        <end position="419"/>
    </location>
</feature>
<accession>A0A4D6LUU7</accession>
<feature type="compositionally biased region" description="Polar residues" evidence="1">
    <location>
        <begin position="458"/>
        <end position="469"/>
    </location>
</feature>
<dbReference type="Pfam" id="PF14309">
    <property type="entry name" value="DUF4378"/>
    <property type="match status" value="1"/>
</dbReference>
<feature type="compositionally biased region" description="Basic and acidic residues" evidence="1">
    <location>
        <begin position="775"/>
        <end position="785"/>
    </location>
</feature>
<dbReference type="PANTHER" id="PTHR31680">
    <property type="entry name" value="LONGIFOLIA PROTEIN"/>
    <property type="match status" value="1"/>
</dbReference>